<keyword evidence="1" id="KW-0812">Transmembrane</keyword>
<keyword evidence="1" id="KW-0472">Membrane</keyword>
<dbReference type="AlphaFoldDB" id="A0A1I5XWE3"/>
<organism evidence="2 3">
    <name type="scientific">Actinomadura madurae</name>
    <dbReference type="NCBI Taxonomy" id="1993"/>
    <lineage>
        <taxon>Bacteria</taxon>
        <taxon>Bacillati</taxon>
        <taxon>Actinomycetota</taxon>
        <taxon>Actinomycetes</taxon>
        <taxon>Streptosporangiales</taxon>
        <taxon>Thermomonosporaceae</taxon>
        <taxon>Actinomadura</taxon>
    </lineage>
</organism>
<reference evidence="2 3" key="1">
    <citation type="submission" date="2016-10" db="EMBL/GenBank/DDBJ databases">
        <authorList>
            <person name="de Groot N.N."/>
        </authorList>
    </citation>
    <scope>NUCLEOTIDE SEQUENCE [LARGE SCALE GENOMIC DNA]</scope>
    <source>
        <strain evidence="2 3">DSM 43067</strain>
    </source>
</reference>
<name>A0A1I5XWE3_9ACTN</name>
<evidence type="ECO:0000313" key="3">
    <source>
        <dbReference type="Proteomes" id="UP000183413"/>
    </source>
</evidence>
<gene>
    <name evidence="2" type="ORF">SAMN04489713_12886</name>
</gene>
<proteinExistence type="predicted"/>
<feature type="transmembrane region" description="Helical" evidence="1">
    <location>
        <begin position="38"/>
        <end position="56"/>
    </location>
</feature>
<dbReference type="Proteomes" id="UP000183413">
    <property type="component" value="Unassembled WGS sequence"/>
</dbReference>
<keyword evidence="3" id="KW-1185">Reference proteome</keyword>
<accession>A0A1I5XWE3</accession>
<sequence>MRDVPSLGRTRRGDERRTPRSHSYVLLLCTVLWRLDPVLVSVCAIGLVTAIGAPLWTRLVPDLAIRVDRWVPADRHTAWATGASRLTYGNSPPRNGWSEAISRNFAGER</sequence>
<protein>
    <submittedName>
        <fullName evidence="2">Uncharacterized protein</fullName>
    </submittedName>
</protein>
<dbReference type="EMBL" id="FOVH01000028">
    <property type="protein sequence ID" value="SFQ36269.1"/>
    <property type="molecule type" value="Genomic_DNA"/>
</dbReference>
<evidence type="ECO:0000313" key="2">
    <source>
        <dbReference type="EMBL" id="SFQ36269.1"/>
    </source>
</evidence>
<dbReference type="InParanoid" id="A0A1I5XWE3"/>
<evidence type="ECO:0000256" key="1">
    <source>
        <dbReference type="SAM" id="Phobius"/>
    </source>
</evidence>
<keyword evidence="1" id="KW-1133">Transmembrane helix</keyword>